<dbReference type="SUPFAM" id="SSF47954">
    <property type="entry name" value="Cyclin-like"/>
    <property type="match status" value="2"/>
</dbReference>
<dbReference type="InterPro" id="IPR013150">
    <property type="entry name" value="TFIIB_cyclin"/>
</dbReference>
<feature type="compositionally biased region" description="Polar residues" evidence="3">
    <location>
        <begin position="376"/>
        <end position="388"/>
    </location>
</feature>
<evidence type="ECO:0000256" key="1">
    <source>
        <dbReference type="ARBA" id="ARBA00023015"/>
    </source>
</evidence>
<dbReference type="GO" id="GO:0070897">
    <property type="term" value="P:transcription preinitiation complex assembly"/>
    <property type="evidence" value="ECO:0007669"/>
    <property type="project" value="InterPro"/>
</dbReference>
<dbReference type="PRINTS" id="PR00685">
    <property type="entry name" value="TIFACTORIIB"/>
</dbReference>
<evidence type="ECO:0000256" key="3">
    <source>
        <dbReference type="SAM" id="MobiDB-lite"/>
    </source>
</evidence>
<dbReference type="Pfam" id="PF00382">
    <property type="entry name" value="TFIIB"/>
    <property type="match status" value="2"/>
</dbReference>
<dbReference type="EnsemblPlants" id="AET5Gv20542700.15">
    <property type="protein sequence ID" value="AET5Gv20542700.15"/>
    <property type="gene ID" value="AET5Gv20542700"/>
</dbReference>
<keyword evidence="6" id="KW-1185">Reference proteome</keyword>
<sequence length="401" mass="44003">MVFCGHCQDDCPYVKDPDNGIICCGICGKVLDPNIYDDGPSFVKDSSGQSRLRGSIIKAIEDGCSISRERTEAKGRDEIWQIVHGLHVSGGDDIICTAHNFYKLALDNSFTKGRQTSHVAAACLYIACRRGEKPYLLIDFSDYLHISVYVLGAVFLQLCQVLLLGEHPIVQKLVDPSLFIHRFTERLLGKRNNAVSDTALCIVASMKRDWMQTGRKPSGLCGAALYIAALSHGYDYTKADIAAVVHVCEATLFKRLIEFESTDSGSLTIEDFLAKAYEETVPKCSAKYGEVLCEHKDKGAEHFSHGLCEECYDNFTELSGGLEGGADPPAFQQAEKHRQDAAKRSKETAVVEETLCELNSSDVEDNIMTPWKNFGGKSSTISSSQTANDFVAPDDAEVEGL</sequence>
<evidence type="ECO:0000313" key="6">
    <source>
        <dbReference type="Proteomes" id="UP000015105"/>
    </source>
</evidence>
<evidence type="ECO:0000256" key="2">
    <source>
        <dbReference type="ARBA" id="ARBA00023163"/>
    </source>
</evidence>
<dbReference type="CDD" id="cd20554">
    <property type="entry name" value="CYCLIN_TFIIIB90_rpt2"/>
    <property type="match status" value="1"/>
</dbReference>
<organism evidence="5 6">
    <name type="scientific">Aegilops tauschii subsp. strangulata</name>
    <name type="common">Goatgrass</name>
    <dbReference type="NCBI Taxonomy" id="200361"/>
    <lineage>
        <taxon>Eukaryota</taxon>
        <taxon>Viridiplantae</taxon>
        <taxon>Streptophyta</taxon>
        <taxon>Embryophyta</taxon>
        <taxon>Tracheophyta</taxon>
        <taxon>Spermatophyta</taxon>
        <taxon>Magnoliopsida</taxon>
        <taxon>Liliopsida</taxon>
        <taxon>Poales</taxon>
        <taxon>Poaceae</taxon>
        <taxon>BOP clade</taxon>
        <taxon>Pooideae</taxon>
        <taxon>Triticodae</taxon>
        <taxon>Triticeae</taxon>
        <taxon>Triticinae</taxon>
        <taxon>Aegilops</taxon>
    </lineage>
</organism>
<reference evidence="5" key="4">
    <citation type="submission" date="2019-03" db="UniProtKB">
        <authorList>
            <consortium name="EnsemblPlants"/>
        </authorList>
    </citation>
    <scope>IDENTIFICATION</scope>
</reference>
<keyword evidence="2" id="KW-0804">Transcription</keyword>
<dbReference type="PANTHER" id="PTHR11618:SF52">
    <property type="entry name" value="CYCLIN-LIKE DOMAIN-CONTAINING PROTEIN"/>
    <property type="match status" value="1"/>
</dbReference>
<dbReference type="FunFam" id="1.10.472.10:FF:000007">
    <property type="entry name" value="Transcription factor IIIB 90 kDa subunit"/>
    <property type="match status" value="1"/>
</dbReference>
<reference evidence="5" key="5">
    <citation type="journal article" date="2021" name="G3 (Bethesda)">
        <title>Aegilops tauschii genome assembly Aet v5.0 features greater sequence contiguity and improved annotation.</title>
        <authorList>
            <person name="Wang L."/>
            <person name="Zhu T."/>
            <person name="Rodriguez J.C."/>
            <person name="Deal K.R."/>
            <person name="Dubcovsky J."/>
            <person name="McGuire P.E."/>
            <person name="Lux T."/>
            <person name="Spannagl M."/>
            <person name="Mayer K.F.X."/>
            <person name="Baldrich P."/>
            <person name="Meyers B.C."/>
            <person name="Huo N."/>
            <person name="Gu Y.Q."/>
            <person name="Zhou H."/>
            <person name="Devos K.M."/>
            <person name="Bennetzen J.L."/>
            <person name="Unver T."/>
            <person name="Budak H."/>
            <person name="Gulick P.J."/>
            <person name="Galiba G."/>
            <person name="Kalapos B."/>
            <person name="Nelson D.R."/>
            <person name="Li P."/>
            <person name="You F.M."/>
            <person name="Luo M.C."/>
            <person name="Dvorak J."/>
        </authorList>
    </citation>
    <scope>NUCLEOTIDE SEQUENCE [LARGE SCALE GENOMIC DNA]</scope>
    <source>
        <strain evidence="5">cv. AL8/78</strain>
    </source>
</reference>
<dbReference type="InterPro" id="IPR000812">
    <property type="entry name" value="TFIIB"/>
</dbReference>
<dbReference type="GO" id="GO:0000995">
    <property type="term" value="F:RNA polymerase III general transcription initiation factor activity"/>
    <property type="evidence" value="ECO:0007669"/>
    <property type="project" value="TreeGrafter"/>
</dbReference>
<reference evidence="5" key="3">
    <citation type="journal article" date="2017" name="Nature">
        <title>Genome sequence of the progenitor of the wheat D genome Aegilops tauschii.</title>
        <authorList>
            <person name="Luo M.C."/>
            <person name="Gu Y.Q."/>
            <person name="Puiu D."/>
            <person name="Wang H."/>
            <person name="Twardziok S.O."/>
            <person name="Deal K.R."/>
            <person name="Huo N."/>
            <person name="Zhu T."/>
            <person name="Wang L."/>
            <person name="Wang Y."/>
            <person name="McGuire P.E."/>
            <person name="Liu S."/>
            <person name="Long H."/>
            <person name="Ramasamy R.K."/>
            <person name="Rodriguez J.C."/>
            <person name="Van S.L."/>
            <person name="Yuan L."/>
            <person name="Wang Z."/>
            <person name="Xia Z."/>
            <person name="Xiao L."/>
            <person name="Anderson O.D."/>
            <person name="Ouyang S."/>
            <person name="Liang Y."/>
            <person name="Zimin A.V."/>
            <person name="Pertea G."/>
            <person name="Qi P."/>
            <person name="Bennetzen J.L."/>
            <person name="Dai X."/>
            <person name="Dawson M.W."/>
            <person name="Muller H.G."/>
            <person name="Kugler K."/>
            <person name="Rivarola-Duarte L."/>
            <person name="Spannagl M."/>
            <person name="Mayer K.F.X."/>
            <person name="Lu F.H."/>
            <person name="Bevan M.W."/>
            <person name="Leroy P."/>
            <person name="Li P."/>
            <person name="You F.M."/>
            <person name="Sun Q."/>
            <person name="Liu Z."/>
            <person name="Lyons E."/>
            <person name="Wicker T."/>
            <person name="Salzberg S.L."/>
            <person name="Devos K.M."/>
            <person name="Dvorak J."/>
        </authorList>
    </citation>
    <scope>NUCLEOTIDE SEQUENCE [LARGE SCALE GENOMIC DNA]</scope>
    <source>
        <strain evidence="5">cv. AL8/78</strain>
    </source>
</reference>
<dbReference type="GO" id="GO:0097550">
    <property type="term" value="C:transcription preinitiation complex"/>
    <property type="evidence" value="ECO:0007669"/>
    <property type="project" value="TreeGrafter"/>
</dbReference>
<name>A0A453KX10_AEGTS</name>
<reference evidence="6" key="1">
    <citation type="journal article" date="2014" name="Science">
        <title>Ancient hybridizations among the ancestral genomes of bread wheat.</title>
        <authorList>
            <consortium name="International Wheat Genome Sequencing Consortium,"/>
            <person name="Marcussen T."/>
            <person name="Sandve S.R."/>
            <person name="Heier L."/>
            <person name="Spannagl M."/>
            <person name="Pfeifer M."/>
            <person name="Jakobsen K.S."/>
            <person name="Wulff B.B."/>
            <person name="Steuernagel B."/>
            <person name="Mayer K.F."/>
            <person name="Olsen O.A."/>
        </authorList>
    </citation>
    <scope>NUCLEOTIDE SEQUENCE [LARGE SCALE GENOMIC DNA]</scope>
    <source>
        <strain evidence="6">cv. AL8/78</strain>
    </source>
</reference>
<dbReference type="Proteomes" id="UP000015105">
    <property type="component" value="Chromosome 5D"/>
</dbReference>
<dbReference type="PANTHER" id="PTHR11618">
    <property type="entry name" value="TRANSCRIPTION INITIATION FACTOR IIB-RELATED"/>
    <property type="match status" value="1"/>
</dbReference>
<dbReference type="GO" id="GO:0001006">
    <property type="term" value="F:RNA polymerase III type 3 promoter sequence-specific DNA binding"/>
    <property type="evidence" value="ECO:0007669"/>
    <property type="project" value="TreeGrafter"/>
</dbReference>
<feature type="domain" description="Cyclin-like" evidence="4">
    <location>
        <begin position="77"/>
        <end position="160"/>
    </location>
</feature>
<dbReference type="GO" id="GO:0005634">
    <property type="term" value="C:nucleus"/>
    <property type="evidence" value="ECO:0007669"/>
    <property type="project" value="TreeGrafter"/>
</dbReference>
<feature type="region of interest" description="Disordered" evidence="3">
    <location>
        <begin position="323"/>
        <end position="346"/>
    </location>
</feature>
<dbReference type="Gramene" id="AET5Gv20542700.15">
    <property type="protein sequence ID" value="AET5Gv20542700.15"/>
    <property type="gene ID" value="AET5Gv20542700"/>
</dbReference>
<feature type="domain" description="Cyclin-like" evidence="4">
    <location>
        <begin position="178"/>
        <end position="261"/>
    </location>
</feature>
<evidence type="ECO:0000259" key="4">
    <source>
        <dbReference type="SMART" id="SM00385"/>
    </source>
</evidence>
<dbReference type="InterPro" id="IPR036915">
    <property type="entry name" value="Cyclin-like_sf"/>
</dbReference>
<dbReference type="GO" id="GO:0000126">
    <property type="term" value="C:transcription factor TFIIIB complex"/>
    <property type="evidence" value="ECO:0007669"/>
    <property type="project" value="TreeGrafter"/>
</dbReference>
<dbReference type="SMART" id="SM00385">
    <property type="entry name" value="CYCLIN"/>
    <property type="match status" value="2"/>
</dbReference>
<dbReference type="InterPro" id="IPR013763">
    <property type="entry name" value="Cyclin-like_dom"/>
</dbReference>
<dbReference type="GO" id="GO:0017025">
    <property type="term" value="F:TBP-class protein binding"/>
    <property type="evidence" value="ECO:0007669"/>
    <property type="project" value="InterPro"/>
</dbReference>
<dbReference type="AlphaFoldDB" id="A0A453KX10"/>
<dbReference type="FunFam" id="1.10.472.10:FF:000066">
    <property type="entry name" value="Transcription factor IIIB subunit"/>
    <property type="match status" value="1"/>
</dbReference>
<proteinExistence type="predicted"/>
<reference evidence="6" key="2">
    <citation type="journal article" date="2017" name="Nat. Plants">
        <title>The Aegilops tauschii genome reveals multiple impacts of transposons.</title>
        <authorList>
            <person name="Zhao G."/>
            <person name="Zou C."/>
            <person name="Li K."/>
            <person name="Wang K."/>
            <person name="Li T."/>
            <person name="Gao L."/>
            <person name="Zhang X."/>
            <person name="Wang H."/>
            <person name="Yang Z."/>
            <person name="Liu X."/>
            <person name="Jiang W."/>
            <person name="Mao L."/>
            <person name="Kong X."/>
            <person name="Jiao Y."/>
            <person name="Jia J."/>
        </authorList>
    </citation>
    <scope>NUCLEOTIDE SEQUENCE [LARGE SCALE GENOMIC DNA]</scope>
    <source>
        <strain evidence="6">cv. AL8/78</strain>
    </source>
</reference>
<protein>
    <recommendedName>
        <fullName evidence="4">Cyclin-like domain-containing protein</fullName>
    </recommendedName>
</protein>
<keyword evidence="1" id="KW-0805">Transcription regulation</keyword>
<evidence type="ECO:0000313" key="5">
    <source>
        <dbReference type="EnsemblPlants" id="AET5Gv20542700.15"/>
    </source>
</evidence>
<feature type="region of interest" description="Disordered" evidence="3">
    <location>
        <begin position="375"/>
        <end position="401"/>
    </location>
</feature>
<feature type="compositionally biased region" description="Acidic residues" evidence="3">
    <location>
        <begin position="392"/>
        <end position="401"/>
    </location>
</feature>
<feature type="compositionally biased region" description="Basic and acidic residues" evidence="3">
    <location>
        <begin position="334"/>
        <end position="346"/>
    </location>
</feature>
<dbReference type="CDD" id="cd20553">
    <property type="entry name" value="CYCLIN_TFIIIB90_rpt1"/>
    <property type="match status" value="1"/>
</dbReference>
<dbReference type="Gene3D" id="1.10.472.10">
    <property type="entry name" value="Cyclin-like"/>
    <property type="match status" value="2"/>
</dbReference>
<accession>A0A453KX10</accession>